<organism evidence="4 5">
    <name type="scientific">Rhodospira trueperi</name>
    <dbReference type="NCBI Taxonomy" id="69960"/>
    <lineage>
        <taxon>Bacteria</taxon>
        <taxon>Pseudomonadati</taxon>
        <taxon>Pseudomonadota</taxon>
        <taxon>Alphaproteobacteria</taxon>
        <taxon>Rhodospirillales</taxon>
        <taxon>Rhodospirillaceae</taxon>
        <taxon>Rhodospira</taxon>
    </lineage>
</organism>
<protein>
    <recommendedName>
        <fullName evidence="3">Magnetosome protein MamS/MamX domain-containing protein</fullName>
    </recommendedName>
</protein>
<keyword evidence="2" id="KW-0732">Signal</keyword>
<name>A0A1G7E214_9PROT</name>
<feature type="region of interest" description="Disordered" evidence="1">
    <location>
        <begin position="146"/>
        <end position="178"/>
    </location>
</feature>
<evidence type="ECO:0000313" key="4">
    <source>
        <dbReference type="EMBL" id="SDE57526.1"/>
    </source>
</evidence>
<proteinExistence type="predicted"/>
<dbReference type="Pfam" id="PF26390">
    <property type="entry name" value="MamS_MamX"/>
    <property type="match status" value="1"/>
</dbReference>
<evidence type="ECO:0000313" key="5">
    <source>
        <dbReference type="Proteomes" id="UP000199412"/>
    </source>
</evidence>
<feature type="domain" description="Magnetosome protein MamS/MamX" evidence="3">
    <location>
        <begin position="50"/>
        <end position="128"/>
    </location>
</feature>
<keyword evidence="5" id="KW-1185">Reference proteome</keyword>
<evidence type="ECO:0000256" key="1">
    <source>
        <dbReference type="SAM" id="MobiDB-lite"/>
    </source>
</evidence>
<dbReference type="RefSeq" id="WP_092786521.1">
    <property type="nucleotide sequence ID" value="NZ_FNAP01000008.1"/>
</dbReference>
<reference evidence="4 5" key="1">
    <citation type="submission" date="2016-10" db="EMBL/GenBank/DDBJ databases">
        <authorList>
            <person name="de Groot N.N."/>
        </authorList>
    </citation>
    <scope>NUCLEOTIDE SEQUENCE [LARGE SCALE GENOMIC DNA]</scope>
    <source>
        <strain evidence="4 5">ATCC 700224</strain>
    </source>
</reference>
<evidence type="ECO:0000259" key="3">
    <source>
        <dbReference type="Pfam" id="PF26390"/>
    </source>
</evidence>
<evidence type="ECO:0000256" key="2">
    <source>
        <dbReference type="SAM" id="SignalP"/>
    </source>
</evidence>
<feature type="chain" id="PRO_5011432190" description="Magnetosome protein MamS/MamX domain-containing protein" evidence="2">
    <location>
        <begin position="24"/>
        <end position="178"/>
    </location>
</feature>
<dbReference type="Proteomes" id="UP000199412">
    <property type="component" value="Unassembled WGS sequence"/>
</dbReference>
<accession>A0A1G7E214</accession>
<feature type="signal peptide" evidence="2">
    <location>
        <begin position="1"/>
        <end position="23"/>
    </location>
</feature>
<dbReference type="OrthoDB" id="7961020at2"/>
<sequence>MNRLIYALAALLMVVAVPSSVQAQKGLGDTQGVARQGLALPVIDLSGVVGEVVTERCAMTTGRAAIGAHITLQTPDNTTLNVHLGPVAALPDLLDTLRPGESVAVTAFRTEAMPADAYVARTVTVGDMHYALRDDTLRPNWQIGATGRGGQGMNQGGGRGPGRGGAGTGMGGRGGCWW</sequence>
<dbReference type="InterPro" id="IPR058837">
    <property type="entry name" value="MamS_MamX_dom"/>
</dbReference>
<dbReference type="EMBL" id="FNAP01000008">
    <property type="protein sequence ID" value="SDE57526.1"/>
    <property type="molecule type" value="Genomic_DNA"/>
</dbReference>
<dbReference type="AlphaFoldDB" id="A0A1G7E214"/>
<gene>
    <name evidence="4" type="ORF">SAMN05421720_108129</name>
</gene>